<reference evidence="2" key="3">
    <citation type="journal article" date="2019" name="Microbiol. Resour. Announc.">
        <title>Draft Genome Sequences of Type Strains of Gordonibacter faecihominis, Paraeggerthella hongkongensis, Parvibacter caecicola,Slackia equolifaciens, Slackia faecicanis, and Slackia isoflavoniconvertens.</title>
        <authorList>
            <person name="Danylec N."/>
            <person name="Stoll D.A."/>
            <person name="Dotsch A."/>
            <person name="Huch M."/>
        </authorList>
    </citation>
    <scope>NUCLEOTIDE SEQUENCE</scope>
    <source>
        <strain evidence="2">DSM 16107</strain>
    </source>
</reference>
<name>A0A3N0INT9_9ACTN</name>
<dbReference type="AlphaFoldDB" id="A0A3N0INT9"/>
<dbReference type="OrthoDB" id="3197214at2"/>
<proteinExistence type="predicted"/>
<accession>A0A3N0INT9</accession>
<reference evidence="1 3" key="1">
    <citation type="journal article" date="2018" name="Elife">
        <title>Discovery and characterization of a prevalent human gut bacterial enzyme sufficient for the inactivation of a family of plant toxins.</title>
        <authorList>
            <person name="Koppel N."/>
            <person name="Bisanz J.E."/>
            <person name="Pandelia M.E."/>
            <person name="Turnbaugh P.J."/>
            <person name="Balskus E.P."/>
        </authorList>
    </citation>
    <scope>NUCLEOTIDE SEQUENCE [LARGE SCALE GENOMIC DNA]</scope>
    <source>
        <strain evidence="1 3">DSM 16107</strain>
    </source>
</reference>
<dbReference type="Proteomes" id="UP000253817">
    <property type="component" value="Unassembled WGS sequence"/>
</dbReference>
<protein>
    <submittedName>
        <fullName evidence="2">Uncharacterized protein</fullName>
    </submittedName>
</protein>
<reference evidence="4" key="2">
    <citation type="submission" date="2018-05" db="EMBL/GenBank/DDBJ databases">
        <title>Genome Sequencing of selected type strains of the family Eggerthellaceae.</title>
        <authorList>
            <person name="Danylec N."/>
            <person name="Stoll D.A."/>
            <person name="Doetsch A."/>
            <person name="Huch M."/>
        </authorList>
    </citation>
    <scope>NUCLEOTIDE SEQUENCE [LARGE SCALE GENOMIC DNA]</scope>
    <source>
        <strain evidence="4">DSM 16107</strain>
    </source>
</reference>
<dbReference type="EMBL" id="QICC01000154">
    <property type="protein sequence ID" value="RNM38645.1"/>
    <property type="molecule type" value="Genomic_DNA"/>
</dbReference>
<evidence type="ECO:0000313" key="2">
    <source>
        <dbReference type="EMBL" id="RNM38645.1"/>
    </source>
</evidence>
<sequence length="284" mass="31687">MSVPQIYIDGIGGTYDVFGLLLTEGSELPEAEVKQYTIDIPGGNGCIDLTDSLADGPVYGDVEQTLVFEAFNDVDIRSTRSRLVNALSGRLVDYRISLDPDYTYRGRWIFGPAEYVGSTFARFTVRTRTEPYKLKETRTYRVNAAGGIVVTLESGRMPVCPVFEFASETIVSMGGVRARMQPGSYKINDLWLSEGRNEVYINSYLGDGNVTVERYLQDTVAAHRDQRASDLMWEGVRGAAVSVAEWADDTVEAHKAERVLEAEFSVDASSEKFSVYVQYDWKDL</sequence>
<dbReference type="EMBL" id="PPTT01000004">
    <property type="protein sequence ID" value="RDB70680.1"/>
    <property type="molecule type" value="Genomic_DNA"/>
</dbReference>
<evidence type="ECO:0000313" key="4">
    <source>
        <dbReference type="Proteomes" id="UP000270112"/>
    </source>
</evidence>
<evidence type="ECO:0000313" key="3">
    <source>
        <dbReference type="Proteomes" id="UP000253817"/>
    </source>
</evidence>
<organism evidence="2 4">
    <name type="scientific">Eggerthella sinensis</name>
    <dbReference type="NCBI Taxonomy" id="242230"/>
    <lineage>
        <taxon>Bacteria</taxon>
        <taxon>Bacillati</taxon>
        <taxon>Actinomycetota</taxon>
        <taxon>Coriobacteriia</taxon>
        <taxon>Eggerthellales</taxon>
        <taxon>Eggerthellaceae</taxon>
        <taxon>Eggerthella</taxon>
    </lineage>
</organism>
<gene>
    <name evidence="1" type="ORF">C1876_02910</name>
    <name evidence="2" type="ORF">DMP09_17415</name>
</gene>
<evidence type="ECO:0000313" key="1">
    <source>
        <dbReference type="EMBL" id="RDB70680.1"/>
    </source>
</evidence>
<keyword evidence="3" id="KW-1185">Reference proteome</keyword>
<dbReference type="RefSeq" id="WP_114545230.1">
    <property type="nucleotide sequence ID" value="NZ_PPTT01000004.1"/>
</dbReference>
<comment type="caution">
    <text evidence="2">The sequence shown here is derived from an EMBL/GenBank/DDBJ whole genome shotgun (WGS) entry which is preliminary data.</text>
</comment>
<dbReference type="Proteomes" id="UP000270112">
    <property type="component" value="Unassembled WGS sequence"/>
</dbReference>